<reference evidence="5 6" key="1">
    <citation type="submission" date="2018-08" db="EMBL/GenBank/DDBJ databases">
        <title>A genome reference for cultivated species of the human gut microbiota.</title>
        <authorList>
            <person name="Zou Y."/>
            <person name="Xue W."/>
            <person name="Luo G."/>
        </authorList>
    </citation>
    <scope>NUCLEOTIDE SEQUENCE [LARGE SCALE GENOMIC DNA]</scope>
    <source>
        <strain evidence="5 6">AM42-38</strain>
    </source>
</reference>
<dbReference type="GO" id="GO:0016020">
    <property type="term" value="C:membrane"/>
    <property type="evidence" value="ECO:0007669"/>
    <property type="project" value="TreeGrafter"/>
</dbReference>
<dbReference type="Proteomes" id="UP000283855">
    <property type="component" value="Unassembled WGS sequence"/>
</dbReference>
<dbReference type="Gene3D" id="3.30.300.30">
    <property type="match status" value="1"/>
</dbReference>
<keyword evidence="5" id="KW-0436">Ligase</keyword>
<evidence type="ECO:0000313" key="5">
    <source>
        <dbReference type="EMBL" id="RHA74954.1"/>
    </source>
</evidence>
<dbReference type="InterPro" id="IPR045851">
    <property type="entry name" value="AMP-bd_C_sf"/>
</dbReference>
<dbReference type="GO" id="GO:0005524">
    <property type="term" value="F:ATP binding"/>
    <property type="evidence" value="ECO:0007669"/>
    <property type="project" value="UniProtKB-KW"/>
</dbReference>
<dbReference type="Gene3D" id="3.40.50.12780">
    <property type="entry name" value="N-terminal domain of ligase-like"/>
    <property type="match status" value="1"/>
</dbReference>
<evidence type="ECO:0000256" key="1">
    <source>
        <dbReference type="ARBA" id="ARBA00022741"/>
    </source>
</evidence>
<dbReference type="GeneID" id="78404011"/>
<sequence length="550" mass="62406">MEQSFLAFIEESIKKNWDLDALTDYKGATLQYKDLARKIEKLHILLAESGIKPGDKVALCGRNSSHWGVAFLAILTYGAVAVPILHEFKPDNVHNIVNHSEARLLFVGDVVWEALNEAEMPLLEGIILMTDFTLQVCRSKQLEYARDHLNELFGKKFPRNFRKEHVAYRRDMPDELAVINYTSGTTSFSKGVMLPYRALWSNTQFAFEVLSLKPGDRIVSMLPMAHMYGLAFEFLYEVCCGCHVYFLTRMPSPKIIFEAFSEVKPHIVIAVPLIIEKIIKKKVLPMLETLKMKILLKVPIINDKIKAAVREHMIQAFGGNFYEIIIGGAAFNQDVEKLLKSLDFPYTVGYGMTECGPIICYEDWHNFKPGSCGKAAPRMEVRIDSPDPANIVGEILTRGDNVMQGYYKNPEATRQAIDEDGWLHTGDLGIMDAEGNITIKGRSKNMLLGPSGQNIYPEEIEDKLNNMPYVAESLIIQESDHKLAALIYPDFEDAYKQGLTDGDIERVMDENRTALNAELPAYSQIARVKIYPEEFEKTPKKSIKRFLYQK</sequence>
<dbReference type="InterPro" id="IPR000873">
    <property type="entry name" value="AMP-dep_synth/lig_dom"/>
</dbReference>
<dbReference type="InterPro" id="IPR042099">
    <property type="entry name" value="ANL_N_sf"/>
</dbReference>
<dbReference type="PROSITE" id="PS00455">
    <property type="entry name" value="AMP_BINDING"/>
    <property type="match status" value="1"/>
</dbReference>
<evidence type="ECO:0000313" key="6">
    <source>
        <dbReference type="Proteomes" id="UP000283855"/>
    </source>
</evidence>
<dbReference type="PANTHER" id="PTHR43272">
    <property type="entry name" value="LONG-CHAIN-FATTY-ACID--COA LIGASE"/>
    <property type="match status" value="1"/>
</dbReference>
<keyword evidence="2" id="KW-0067">ATP-binding</keyword>
<evidence type="ECO:0000256" key="2">
    <source>
        <dbReference type="ARBA" id="ARBA00022840"/>
    </source>
</evidence>
<organism evidence="5 6">
    <name type="scientific">Phocaeicola coprophilus</name>
    <dbReference type="NCBI Taxonomy" id="387090"/>
    <lineage>
        <taxon>Bacteria</taxon>
        <taxon>Pseudomonadati</taxon>
        <taxon>Bacteroidota</taxon>
        <taxon>Bacteroidia</taxon>
        <taxon>Bacteroidales</taxon>
        <taxon>Bacteroidaceae</taxon>
        <taxon>Phocaeicola</taxon>
    </lineage>
</organism>
<protein>
    <submittedName>
        <fullName evidence="5">Long-chain fatty acid--CoA ligase</fullName>
    </submittedName>
</protein>
<accession>A0A413SYT6</accession>
<dbReference type="InterPro" id="IPR020845">
    <property type="entry name" value="AMP-binding_CS"/>
</dbReference>
<keyword evidence="1" id="KW-0547">Nucleotide-binding</keyword>
<comment type="caution">
    <text evidence="5">The sequence shown here is derived from an EMBL/GenBank/DDBJ whole genome shotgun (WGS) entry which is preliminary data.</text>
</comment>
<dbReference type="GO" id="GO:0004467">
    <property type="term" value="F:long-chain fatty acid-CoA ligase activity"/>
    <property type="evidence" value="ECO:0007669"/>
    <property type="project" value="UniProtKB-EC"/>
</dbReference>
<dbReference type="Pfam" id="PF00501">
    <property type="entry name" value="AMP-binding"/>
    <property type="match status" value="1"/>
</dbReference>
<proteinExistence type="predicted"/>
<dbReference type="AlphaFoldDB" id="A0A413SYT6"/>
<dbReference type="EMBL" id="QSFT01000019">
    <property type="protein sequence ID" value="RHA74954.1"/>
    <property type="molecule type" value="Genomic_DNA"/>
</dbReference>
<dbReference type="SUPFAM" id="SSF56801">
    <property type="entry name" value="Acetyl-CoA synthetase-like"/>
    <property type="match status" value="1"/>
</dbReference>
<dbReference type="PANTHER" id="PTHR43272:SF33">
    <property type="entry name" value="AMP-BINDING DOMAIN-CONTAINING PROTEIN-RELATED"/>
    <property type="match status" value="1"/>
</dbReference>
<dbReference type="RefSeq" id="WP_008141751.1">
    <property type="nucleotide sequence ID" value="NZ_CABJGD010000019.1"/>
</dbReference>
<evidence type="ECO:0000256" key="3">
    <source>
        <dbReference type="ARBA" id="ARBA00024484"/>
    </source>
</evidence>
<comment type="catalytic activity">
    <reaction evidence="3">
        <text>a long-chain fatty acid + ATP + CoA = a long-chain fatty acyl-CoA + AMP + diphosphate</text>
        <dbReference type="Rhea" id="RHEA:15421"/>
        <dbReference type="ChEBI" id="CHEBI:30616"/>
        <dbReference type="ChEBI" id="CHEBI:33019"/>
        <dbReference type="ChEBI" id="CHEBI:57287"/>
        <dbReference type="ChEBI" id="CHEBI:57560"/>
        <dbReference type="ChEBI" id="CHEBI:83139"/>
        <dbReference type="ChEBI" id="CHEBI:456215"/>
        <dbReference type="EC" id="6.2.1.3"/>
    </reaction>
    <physiologicalReaction direction="left-to-right" evidence="3">
        <dbReference type="Rhea" id="RHEA:15422"/>
    </physiologicalReaction>
</comment>
<evidence type="ECO:0000259" key="4">
    <source>
        <dbReference type="Pfam" id="PF00501"/>
    </source>
</evidence>
<name>A0A413SYT6_9BACT</name>
<feature type="domain" description="AMP-dependent synthetase/ligase" evidence="4">
    <location>
        <begin position="10"/>
        <end position="407"/>
    </location>
</feature>
<gene>
    <name evidence="5" type="ORF">DW921_09540</name>
</gene>